<gene>
    <name evidence="1" type="ORF">Terrestrivirus1_275</name>
</gene>
<sequence length="169" mass="19626">MQRNINYIPYGVPVDSFEVGPIVYPSGRSVRSLEFAEPIRSPVYRNNEYNPYNPYNPYNNGIRVGPLVNGENVAASLGYRFRTTSEFMDFQQSIPSRRVQREIQRSIPCGFDVPCNDPCNNLRRDTLLRDIPYNRNSYEYNRNGYEYNRNGYEYNRNGYERVGGCGCGI</sequence>
<proteinExistence type="predicted"/>
<accession>A0A3G4ZMX4</accession>
<evidence type="ECO:0000313" key="1">
    <source>
        <dbReference type="EMBL" id="AYV75401.1"/>
    </source>
</evidence>
<organism evidence="1">
    <name type="scientific">Terrestrivirus sp</name>
    <dbReference type="NCBI Taxonomy" id="2487775"/>
    <lineage>
        <taxon>Viruses</taxon>
        <taxon>Varidnaviria</taxon>
        <taxon>Bamfordvirae</taxon>
        <taxon>Nucleocytoviricota</taxon>
        <taxon>Megaviricetes</taxon>
        <taxon>Imitervirales</taxon>
        <taxon>Mimiviridae</taxon>
        <taxon>Klosneuvirinae</taxon>
    </lineage>
</organism>
<dbReference type="EMBL" id="MK071979">
    <property type="protein sequence ID" value="AYV75401.1"/>
    <property type="molecule type" value="Genomic_DNA"/>
</dbReference>
<protein>
    <submittedName>
        <fullName evidence="1">Uncharacterized protein</fullName>
    </submittedName>
</protein>
<reference evidence="1" key="1">
    <citation type="submission" date="2018-10" db="EMBL/GenBank/DDBJ databases">
        <title>Hidden diversity of soil giant viruses.</title>
        <authorList>
            <person name="Schulz F."/>
            <person name="Alteio L."/>
            <person name="Goudeau D."/>
            <person name="Ryan E.M."/>
            <person name="Malmstrom R.R."/>
            <person name="Blanchard J."/>
            <person name="Woyke T."/>
        </authorList>
    </citation>
    <scope>NUCLEOTIDE SEQUENCE</scope>
    <source>
        <strain evidence="1">TEV1</strain>
    </source>
</reference>
<name>A0A3G4ZMX4_9VIRU</name>